<comment type="similarity">
    <text evidence="1">Belongs to the UPF0435 family.</text>
</comment>
<gene>
    <name evidence="2" type="ORF">KP78_17940</name>
</gene>
<dbReference type="EMBL" id="JXRP01000014">
    <property type="protein sequence ID" value="KIL47221.1"/>
    <property type="molecule type" value="Genomic_DNA"/>
</dbReference>
<proteinExistence type="inferred from homology"/>
<evidence type="ECO:0000256" key="1">
    <source>
        <dbReference type="HAMAP-Rule" id="MF_00829"/>
    </source>
</evidence>
<sequence>MTQKMDLTVKSTENTAYMIERIKDKLRIVNAGAIKAAHFDDEMYEELHDLYTMVMKRENFSPSEMQAIAEELGKLRRT</sequence>
<dbReference type="Proteomes" id="UP000031938">
    <property type="component" value="Unassembled WGS sequence"/>
</dbReference>
<dbReference type="Pfam" id="PF06569">
    <property type="entry name" value="DUF1128"/>
    <property type="match status" value="1"/>
</dbReference>
<comment type="caution">
    <text evidence="2">The sequence shown here is derived from an EMBL/GenBank/DDBJ whole genome shotgun (WGS) entry which is preliminary data.</text>
</comment>
<keyword evidence="3" id="KW-1185">Reference proteome</keyword>
<dbReference type="PATRIC" id="fig|889306.3.peg.1807"/>
<dbReference type="STRING" id="889306.KP78_17940"/>
<dbReference type="InterPro" id="IPR009507">
    <property type="entry name" value="UPF0435"/>
</dbReference>
<protein>
    <recommendedName>
        <fullName evidence="1">UPF0435 protein KP78_17940</fullName>
    </recommendedName>
</protein>
<evidence type="ECO:0000313" key="2">
    <source>
        <dbReference type="EMBL" id="KIL47221.1"/>
    </source>
</evidence>
<evidence type="ECO:0000313" key="3">
    <source>
        <dbReference type="Proteomes" id="UP000031938"/>
    </source>
</evidence>
<name>A0A0C2VS01_9BACL</name>
<accession>A0A0C2VS01</accession>
<dbReference type="HAMAP" id="MF_00829">
    <property type="entry name" value="UPF0435"/>
    <property type="match status" value="1"/>
</dbReference>
<reference evidence="2 3" key="1">
    <citation type="submission" date="2015-01" db="EMBL/GenBank/DDBJ databases">
        <title>Genome sequencing of Jeotgalibacillus soli.</title>
        <authorList>
            <person name="Goh K.M."/>
            <person name="Chan K.-G."/>
            <person name="Yaakop A.S."/>
            <person name="Ee R."/>
            <person name="Gan H.M."/>
            <person name="Chan C.S."/>
        </authorList>
    </citation>
    <scope>NUCLEOTIDE SEQUENCE [LARGE SCALE GENOMIC DNA]</scope>
    <source>
        <strain evidence="2 3">P9</strain>
    </source>
</reference>
<organism evidence="2 3">
    <name type="scientific">Jeotgalibacillus soli</name>
    <dbReference type="NCBI Taxonomy" id="889306"/>
    <lineage>
        <taxon>Bacteria</taxon>
        <taxon>Bacillati</taxon>
        <taxon>Bacillota</taxon>
        <taxon>Bacilli</taxon>
        <taxon>Bacillales</taxon>
        <taxon>Caryophanaceae</taxon>
        <taxon>Jeotgalibacillus</taxon>
    </lineage>
</organism>
<dbReference type="AlphaFoldDB" id="A0A0C2VS01"/>